<keyword evidence="3" id="KW-1185">Reference proteome</keyword>
<evidence type="ECO:0000313" key="3">
    <source>
        <dbReference type="Proteomes" id="UP000606499"/>
    </source>
</evidence>
<evidence type="ECO:0000256" key="1">
    <source>
        <dbReference type="SAM" id="MobiDB-lite"/>
    </source>
</evidence>
<accession>A0A923RWW8</accession>
<dbReference type="InterPro" id="IPR027417">
    <property type="entry name" value="P-loop_NTPase"/>
</dbReference>
<name>A0A923RWW8_9FIRM</name>
<evidence type="ECO:0008006" key="4">
    <source>
        <dbReference type="Google" id="ProtNLM"/>
    </source>
</evidence>
<reference evidence="2" key="1">
    <citation type="submission" date="2020-08" db="EMBL/GenBank/DDBJ databases">
        <title>Genome public.</title>
        <authorList>
            <person name="Liu C."/>
            <person name="Sun Q."/>
        </authorList>
    </citation>
    <scope>NUCLEOTIDE SEQUENCE</scope>
    <source>
        <strain evidence="2">NSJ-28</strain>
    </source>
</reference>
<dbReference type="Proteomes" id="UP000606499">
    <property type="component" value="Unassembled WGS sequence"/>
</dbReference>
<proteinExistence type="predicted"/>
<feature type="compositionally biased region" description="Gly residues" evidence="1">
    <location>
        <begin position="62"/>
        <end position="71"/>
    </location>
</feature>
<dbReference type="Gene3D" id="3.30.420.280">
    <property type="match status" value="1"/>
</dbReference>
<gene>
    <name evidence="2" type="ORF">H8S45_09415</name>
</gene>
<feature type="region of interest" description="Disordered" evidence="1">
    <location>
        <begin position="16"/>
        <end position="88"/>
    </location>
</feature>
<feature type="compositionally biased region" description="Basic and acidic residues" evidence="1">
    <location>
        <begin position="77"/>
        <end position="88"/>
    </location>
</feature>
<dbReference type="EMBL" id="JACOPL010000008">
    <property type="protein sequence ID" value="MBC5725671.1"/>
    <property type="molecule type" value="Genomic_DNA"/>
</dbReference>
<organism evidence="2 3">
    <name type="scientific">Agathobaculum faecis</name>
    <dbReference type="NCBI Taxonomy" id="2763013"/>
    <lineage>
        <taxon>Bacteria</taxon>
        <taxon>Bacillati</taxon>
        <taxon>Bacillota</taxon>
        <taxon>Clostridia</taxon>
        <taxon>Eubacteriales</taxon>
        <taxon>Butyricicoccaceae</taxon>
        <taxon>Agathobaculum</taxon>
    </lineage>
</organism>
<dbReference type="AlphaFoldDB" id="A0A923RWW8"/>
<evidence type="ECO:0000313" key="2">
    <source>
        <dbReference type="EMBL" id="MBC5725671.1"/>
    </source>
</evidence>
<protein>
    <recommendedName>
        <fullName evidence="4">Phage terminase large subunit N-terminal domain-containing protein</fullName>
    </recommendedName>
</protein>
<comment type="caution">
    <text evidence="2">The sequence shown here is derived from an EMBL/GenBank/DDBJ whole genome shotgun (WGS) entry which is preliminary data.</text>
</comment>
<dbReference type="Pfam" id="PF03237">
    <property type="entry name" value="Terminase_6N"/>
    <property type="match status" value="1"/>
</dbReference>
<feature type="compositionally biased region" description="Basic and acidic residues" evidence="1">
    <location>
        <begin position="44"/>
        <end position="61"/>
    </location>
</feature>
<feature type="compositionally biased region" description="Basic and acidic residues" evidence="1">
    <location>
        <begin position="23"/>
        <end position="38"/>
    </location>
</feature>
<sequence length="524" mass="59048">MLLFYALRESKRLYPQRRRCHCAKKEPSGRADPDAVRDRGRRGSAREQPSDRNPRDSRPDGRQGGAAGRCGGRTARAGRDRVPNRGRAIEYEITPRQAAFIRSEAFETLFGGAAGGGKSHGQLLDALRFAVQYPASRQLMLRRTLPELDRSLVPASLRLFPQAVASYKVSEHLWQFVNGSVLEFGYCDAESDVTRYQSAEYDVIRFDELTHFTESQFTYLISRVRGANGYPKQIKSTTNPGGVGHHWVKARYIDPMPPDTVCECDGGTRLFLPARLADNPFLQQADAGYEKRLRLLAPYDRRALLDGAWELDEGRYFSEFSAERHVTPPHPIPKSWRRYLTIDYGLDMLAALWIAQSPDGYSIVYRELYQSGLIISEAAAAILDCEPAGERIDCRLAPPDLWNRRQETGKSAVELFADCGLDFDKSSNERVAGWLALHELLAPRRDAQGGMRPRLTIFDTCRNLIRTLPALQHDKRNPSDTANTPHELTHAPDALRGYAATVYEPSQPAPPTLYDCEVGEFLRY</sequence>
<dbReference type="Gene3D" id="3.40.50.300">
    <property type="entry name" value="P-loop containing nucleotide triphosphate hydrolases"/>
    <property type="match status" value="1"/>
</dbReference>